<dbReference type="Gene3D" id="3.30.565.10">
    <property type="entry name" value="Histidine kinase-like ATPase, C-terminal domain"/>
    <property type="match status" value="1"/>
</dbReference>
<sequence>MFQATRRRLALWYTVVTAILLLFLATGMYFYVRHTLVDRIDDTLKHIIEVVNRSLVIESIPPNQGRYRVDPLASFPSQGKSVEDDHIDLEWFDPQGNLVWSTLAESLDIPLHPHRQGETIRLSDNRLLRQITERVEIHHYVLGYLRVSHPWFEVTKPIRQLLLDLIVGICLMIASVAGIGWFLSGLAIQPVKESYQSLKQFTADASHELRNPIATIQTNVQMAIAYPQTGDQRLRVIERLTERLGNLVNDLLFLARSDSGIVQPIEQAVPLDALLMEVVEEQRLIADKQGICLSLSIVEPDQEDFSYSDEMFTMEGDWDQLARLFTNLISNALKHAFLPESEPKNVAVELEKSKRDRQSVLLVRVKDNGIGIPEAALSHIFDRFYRLDPARQNSATSGGTGLGLAIALAITLSHHGQISVESQIDRGTIFTVTLPKSHQREKKTEKSEASSDFFSYPQGNSNPCRLREREVS</sequence>
<dbReference type="PATRIC" id="fig|1638788.3.peg.2876"/>
<evidence type="ECO:0000256" key="7">
    <source>
        <dbReference type="ARBA" id="ARBA00022777"/>
    </source>
</evidence>
<dbReference type="PANTHER" id="PTHR45436">
    <property type="entry name" value="SENSOR HISTIDINE KINASE YKOH"/>
    <property type="match status" value="1"/>
</dbReference>
<keyword evidence="7 14" id="KW-0418">Kinase</keyword>
<feature type="transmembrane region" description="Helical" evidence="12">
    <location>
        <begin position="161"/>
        <end position="183"/>
    </location>
</feature>
<protein>
    <recommendedName>
        <fullName evidence="3">histidine kinase</fullName>
        <ecNumber evidence="3">2.7.13.3</ecNumber>
    </recommendedName>
</protein>
<evidence type="ECO:0000259" key="13">
    <source>
        <dbReference type="PROSITE" id="PS50109"/>
    </source>
</evidence>
<dbReference type="Proteomes" id="UP000068167">
    <property type="component" value="Chromosome"/>
</dbReference>
<keyword evidence="15" id="KW-1185">Reference proteome</keyword>
<comment type="subcellular location">
    <subcellularLocation>
        <location evidence="2">Membrane</location>
    </subcellularLocation>
</comment>
<dbReference type="Pfam" id="PF02518">
    <property type="entry name" value="HATPase_c"/>
    <property type="match status" value="1"/>
</dbReference>
<dbReference type="GO" id="GO:0000155">
    <property type="term" value="F:phosphorelay sensor kinase activity"/>
    <property type="evidence" value="ECO:0007669"/>
    <property type="project" value="InterPro"/>
</dbReference>
<dbReference type="InterPro" id="IPR005467">
    <property type="entry name" value="His_kinase_dom"/>
</dbReference>
<keyword evidence="10 12" id="KW-0472">Membrane</keyword>
<dbReference type="PROSITE" id="PS50109">
    <property type="entry name" value="HIS_KIN"/>
    <property type="match status" value="1"/>
</dbReference>
<dbReference type="InterPro" id="IPR050428">
    <property type="entry name" value="TCS_sensor_his_kinase"/>
</dbReference>
<proteinExistence type="predicted"/>
<dbReference type="KEGG" id="mpk:VL20_2862"/>
<reference evidence="14 15" key="1">
    <citation type="journal article" date="2016" name="Stand. Genomic Sci.">
        <title>Complete genome sequence and genomic characterization of Microcystis panniformis FACHB 1757 by third-generation sequencing.</title>
        <authorList>
            <person name="Zhang J.Y."/>
            <person name="Guan R."/>
            <person name="Zhang H.J."/>
            <person name="Li H."/>
            <person name="Xiao P."/>
            <person name="Yu G.L."/>
            <person name="Du L."/>
            <person name="Cao D.M."/>
            <person name="Zhu B.C."/>
            <person name="Li R.H."/>
            <person name="Lu Z.H."/>
        </authorList>
    </citation>
    <scope>NUCLEOTIDE SEQUENCE [LARGE SCALE GENOMIC DNA]</scope>
    <source>
        <strain evidence="14 15">FACHB-1757</strain>
    </source>
</reference>
<feature type="compositionally biased region" description="Polar residues" evidence="11">
    <location>
        <begin position="450"/>
        <end position="463"/>
    </location>
</feature>
<keyword evidence="8 12" id="KW-1133">Transmembrane helix</keyword>
<dbReference type="PRINTS" id="PR00344">
    <property type="entry name" value="BCTRLSENSOR"/>
</dbReference>
<evidence type="ECO:0000256" key="6">
    <source>
        <dbReference type="ARBA" id="ARBA00022692"/>
    </source>
</evidence>
<evidence type="ECO:0000256" key="5">
    <source>
        <dbReference type="ARBA" id="ARBA00022679"/>
    </source>
</evidence>
<evidence type="ECO:0000256" key="9">
    <source>
        <dbReference type="ARBA" id="ARBA00023012"/>
    </source>
</evidence>
<dbReference type="CDD" id="cd00082">
    <property type="entry name" value="HisKA"/>
    <property type="match status" value="1"/>
</dbReference>
<dbReference type="InterPro" id="IPR003594">
    <property type="entry name" value="HATPase_dom"/>
</dbReference>
<dbReference type="SUPFAM" id="SSF55874">
    <property type="entry name" value="ATPase domain of HSP90 chaperone/DNA topoisomerase II/histidine kinase"/>
    <property type="match status" value="1"/>
</dbReference>
<dbReference type="PANTHER" id="PTHR45436:SF5">
    <property type="entry name" value="SENSOR HISTIDINE KINASE TRCS"/>
    <property type="match status" value="1"/>
</dbReference>
<evidence type="ECO:0000256" key="12">
    <source>
        <dbReference type="SAM" id="Phobius"/>
    </source>
</evidence>
<name>A0A0K1S1Q6_9CHRO</name>
<evidence type="ECO:0000256" key="11">
    <source>
        <dbReference type="SAM" id="MobiDB-lite"/>
    </source>
</evidence>
<keyword evidence="4" id="KW-0597">Phosphoprotein</keyword>
<dbReference type="Pfam" id="PF00512">
    <property type="entry name" value="HisKA"/>
    <property type="match status" value="1"/>
</dbReference>
<comment type="catalytic activity">
    <reaction evidence="1">
        <text>ATP + protein L-histidine = ADP + protein N-phospho-L-histidine.</text>
        <dbReference type="EC" id="2.7.13.3"/>
    </reaction>
</comment>
<keyword evidence="5" id="KW-0808">Transferase</keyword>
<keyword evidence="6 12" id="KW-0812">Transmembrane</keyword>
<dbReference type="InterPro" id="IPR003661">
    <property type="entry name" value="HisK_dim/P_dom"/>
</dbReference>
<dbReference type="Gene3D" id="1.10.287.130">
    <property type="match status" value="1"/>
</dbReference>
<feature type="domain" description="Histidine kinase" evidence="13">
    <location>
        <begin position="204"/>
        <end position="438"/>
    </location>
</feature>
<dbReference type="InterPro" id="IPR036097">
    <property type="entry name" value="HisK_dim/P_sf"/>
</dbReference>
<organism evidence="14 15">
    <name type="scientific">Microcystis panniformis FACHB-1757</name>
    <dbReference type="NCBI Taxonomy" id="1638788"/>
    <lineage>
        <taxon>Bacteria</taxon>
        <taxon>Bacillati</taxon>
        <taxon>Cyanobacteriota</taxon>
        <taxon>Cyanophyceae</taxon>
        <taxon>Oscillatoriophycideae</taxon>
        <taxon>Chroococcales</taxon>
        <taxon>Microcystaceae</taxon>
        <taxon>Microcystis</taxon>
    </lineage>
</organism>
<dbReference type="EC" id="2.7.13.3" evidence="3"/>
<dbReference type="SUPFAM" id="SSF47384">
    <property type="entry name" value="Homodimeric domain of signal transducing histidine kinase"/>
    <property type="match status" value="1"/>
</dbReference>
<evidence type="ECO:0000256" key="3">
    <source>
        <dbReference type="ARBA" id="ARBA00012438"/>
    </source>
</evidence>
<dbReference type="InterPro" id="IPR004358">
    <property type="entry name" value="Sig_transdc_His_kin-like_C"/>
</dbReference>
<dbReference type="GO" id="GO:0005886">
    <property type="term" value="C:plasma membrane"/>
    <property type="evidence" value="ECO:0007669"/>
    <property type="project" value="TreeGrafter"/>
</dbReference>
<dbReference type="CDD" id="cd00075">
    <property type="entry name" value="HATPase"/>
    <property type="match status" value="1"/>
</dbReference>
<keyword evidence="9" id="KW-0902">Two-component regulatory system</keyword>
<evidence type="ECO:0000313" key="15">
    <source>
        <dbReference type="Proteomes" id="UP000068167"/>
    </source>
</evidence>
<accession>A0A0K1S1Q6</accession>
<dbReference type="AlphaFoldDB" id="A0A0K1S1Q6"/>
<dbReference type="SMART" id="SM00387">
    <property type="entry name" value="HATPase_c"/>
    <property type="match status" value="1"/>
</dbReference>
<evidence type="ECO:0000256" key="10">
    <source>
        <dbReference type="ARBA" id="ARBA00023136"/>
    </source>
</evidence>
<evidence type="ECO:0000256" key="1">
    <source>
        <dbReference type="ARBA" id="ARBA00000085"/>
    </source>
</evidence>
<gene>
    <name evidence="14" type="ORF">VL20_2862</name>
</gene>
<dbReference type="InterPro" id="IPR036890">
    <property type="entry name" value="HATPase_C_sf"/>
</dbReference>
<feature type="region of interest" description="Disordered" evidence="11">
    <location>
        <begin position="435"/>
        <end position="472"/>
    </location>
</feature>
<evidence type="ECO:0000256" key="2">
    <source>
        <dbReference type="ARBA" id="ARBA00004370"/>
    </source>
</evidence>
<evidence type="ECO:0000256" key="4">
    <source>
        <dbReference type="ARBA" id="ARBA00022553"/>
    </source>
</evidence>
<dbReference type="SMART" id="SM00388">
    <property type="entry name" value="HisKA"/>
    <property type="match status" value="1"/>
</dbReference>
<feature type="transmembrane region" description="Helical" evidence="12">
    <location>
        <begin position="12"/>
        <end position="32"/>
    </location>
</feature>
<evidence type="ECO:0000256" key="8">
    <source>
        <dbReference type="ARBA" id="ARBA00022989"/>
    </source>
</evidence>
<evidence type="ECO:0000313" key="14">
    <source>
        <dbReference type="EMBL" id="AKV67906.1"/>
    </source>
</evidence>
<dbReference type="EMBL" id="CP011339">
    <property type="protein sequence ID" value="AKV67906.1"/>
    <property type="molecule type" value="Genomic_DNA"/>
</dbReference>